<dbReference type="InterPro" id="IPR039426">
    <property type="entry name" value="TonB-dep_rcpt-like"/>
</dbReference>
<dbReference type="EMBL" id="CP013355">
    <property type="protein sequence ID" value="AMC11128.1"/>
    <property type="molecule type" value="Genomic_DNA"/>
</dbReference>
<evidence type="ECO:0000256" key="12">
    <source>
        <dbReference type="SAM" id="SignalP"/>
    </source>
</evidence>
<feature type="signal peptide" evidence="12">
    <location>
        <begin position="1"/>
        <end position="20"/>
    </location>
</feature>
<evidence type="ECO:0000313" key="16">
    <source>
        <dbReference type="Proteomes" id="UP000059672"/>
    </source>
</evidence>
<keyword evidence="8" id="KW-0675">Receptor</keyword>
<evidence type="ECO:0000256" key="3">
    <source>
        <dbReference type="ARBA" id="ARBA00022452"/>
    </source>
</evidence>
<evidence type="ECO:0000256" key="10">
    <source>
        <dbReference type="PROSITE-ProRule" id="PRU01360"/>
    </source>
</evidence>
<dbReference type="Proteomes" id="UP000059672">
    <property type="component" value="Chromosome"/>
</dbReference>
<feature type="domain" description="TonB-dependent receptor plug" evidence="14">
    <location>
        <begin position="118"/>
        <end position="226"/>
    </location>
</feature>
<evidence type="ECO:0000259" key="13">
    <source>
        <dbReference type="Pfam" id="PF00593"/>
    </source>
</evidence>
<dbReference type="SUPFAM" id="SSF56935">
    <property type="entry name" value="Porins"/>
    <property type="match status" value="1"/>
</dbReference>
<feature type="chain" id="PRO_5007066284" description="TonB-dependent receptor plug domain-containing protein" evidence="12">
    <location>
        <begin position="21"/>
        <end position="934"/>
    </location>
</feature>
<dbReference type="Pfam" id="PF00593">
    <property type="entry name" value="TonB_dep_Rec_b-barrel"/>
    <property type="match status" value="1"/>
</dbReference>
<dbReference type="PANTHER" id="PTHR30069">
    <property type="entry name" value="TONB-DEPENDENT OUTER MEMBRANE RECEPTOR"/>
    <property type="match status" value="1"/>
</dbReference>
<keyword evidence="3 10" id="KW-1134">Transmembrane beta strand</keyword>
<feature type="domain" description="TonB-dependent receptor-like beta-barrel" evidence="13">
    <location>
        <begin position="406"/>
        <end position="907"/>
    </location>
</feature>
<keyword evidence="5 12" id="KW-0732">Signal</keyword>
<keyword evidence="9 10" id="KW-0998">Cell outer membrane</keyword>
<evidence type="ECO:0000313" key="15">
    <source>
        <dbReference type="EMBL" id="AMC11128.1"/>
    </source>
</evidence>
<evidence type="ECO:0000259" key="14">
    <source>
        <dbReference type="Pfam" id="PF07715"/>
    </source>
</evidence>
<name>A0A0X8G6S0_9FLAO</name>
<evidence type="ECO:0000256" key="7">
    <source>
        <dbReference type="ARBA" id="ARBA00023136"/>
    </source>
</evidence>
<dbReference type="PANTHER" id="PTHR30069:SF29">
    <property type="entry name" value="HEMOGLOBIN AND HEMOGLOBIN-HAPTOGLOBIN-BINDING PROTEIN 1-RELATED"/>
    <property type="match status" value="1"/>
</dbReference>
<evidence type="ECO:0000256" key="1">
    <source>
        <dbReference type="ARBA" id="ARBA00004571"/>
    </source>
</evidence>
<reference evidence="15 16" key="2">
    <citation type="journal article" date="2016" name="Int. J. Syst. Evol. Microbiol.">
        <title>Lutibacter profundi sp. nov., isolated from a deep-sea hydrothermal system on the Arctic Mid-Ocean Ridge and emended description of the genus Lutibacter.</title>
        <authorList>
            <person name="Le Moine Bauer S."/>
            <person name="Roalkvam I."/>
            <person name="Steen I.H."/>
            <person name="Dahle H."/>
        </authorList>
    </citation>
    <scope>NUCLEOTIDE SEQUENCE [LARGE SCALE GENOMIC DNA]</scope>
    <source>
        <strain evidence="15 16">LP1</strain>
    </source>
</reference>
<dbReference type="STRING" id="1622118.Lupro_07635"/>
<dbReference type="GO" id="GO:0009279">
    <property type="term" value="C:cell outer membrane"/>
    <property type="evidence" value="ECO:0007669"/>
    <property type="project" value="UniProtKB-SubCell"/>
</dbReference>
<keyword evidence="2 10" id="KW-0813">Transport</keyword>
<evidence type="ECO:0008006" key="17">
    <source>
        <dbReference type="Google" id="ProtNLM"/>
    </source>
</evidence>
<dbReference type="AlphaFoldDB" id="A0A0X8G6S0"/>
<keyword evidence="16" id="KW-1185">Reference proteome</keyword>
<keyword evidence="4 10" id="KW-0812">Transmembrane</keyword>
<comment type="subcellular location">
    <subcellularLocation>
        <location evidence="1 10">Cell outer membrane</location>
        <topology evidence="1 10">Multi-pass membrane protein</topology>
    </subcellularLocation>
</comment>
<dbReference type="InterPro" id="IPR012910">
    <property type="entry name" value="Plug_dom"/>
</dbReference>
<organism evidence="15 16">
    <name type="scientific">Lutibacter profundi</name>
    <dbReference type="NCBI Taxonomy" id="1622118"/>
    <lineage>
        <taxon>Bacteria</taxon>
        <taxon>Pseudomonadati</taxon>
        <taxon>Bacteroidota</taxon>
        <taxon>Flavobacteriia</taxon>
        <taxon>Flavobacteriales</taxon>
        <taxon>Flavobacteriaceae</taxon>
        <taxon>Lutibacter</taxon>
    </lineage>
</organism>
<evidence type="ECO:0000256" key="9">
    <source>
        <dbReference type="ARBA" id="ARBA00023237"/>
    </source>
</evidence>
<protein>
    <recommendedName>
        <fullName evidence="17">TonB-dependent receptor plug domain-containing protein</fullName>
    </recommendedName>
</protein>
<evidence type="ECO:0000256" key="4">
    <source>
        <dbReference type="ARBA" id="ARBA00022692"/>
    </source>
</evidence>
<evidence type="ECO:0000256" key="6">
    <source>
        <dbReference type="ARBA" id="ARBA00023077"/>
    </source>
</evidence>
<evidence type="ECO:0000256" key="11">
    <source>
        <dbReference type="RuleBase" id="RU003357"/>
    </source>
</evidence>
<evidence type="ECO:0000256" key="8">
    <source>
        <dbReference type="ARBA" id="ARBA00023170"/>
    </source>
</evidence>
<comment type="similarity">
    <text evidence="10 11">Belongs to the TonB-dependent receptor family.</text>
</comment>
<dbReference type="SUPFAM" id="SSF49464">
    <property type="entry name" value="Carboxypeptidase regulatory domain-like"/>
    <property type="match status" value="1"/>
</dbReference>
<dbReference type="PROSITE" id="PS52016">
    <property type="entry name" value="TONB_DEPENDENT_REC_3"/>
    <property type="match status" value="1"/>
</dbReference>
<evidence type="ECO:0000256" key="5">
    <source>
        <dbReference type="ARBA" id="ARBA00022729"/>
    </source>
</evidence>
<keyword evidence="6 11" id="KW-0798">TonB box</keyword>
<dbReference type="Pfam" id="PF07715">
    <property type="entry name" value="Plug"/>
    <property type="match status" value="1"/>
</dbReference>
<dbReference type="GO" id="GO:0044718">
    <property type="term" value="P:siderophore transmembrane transport"/>
    <property type="evidence" value="ECO:0007669"/>
    <property type="project" value="TreeGrafter"/>
</dbReference>
<dbReference type="KEGG" id="lut:Lupro_07635"/>
<reference evidence="16" key="1">
    <citation type="submission" date="2015-12" db="EMBL/GenBank/DDBJ databases">
        <title>Complete genome sequence of Lutibacter profundus strain LP1.</title>
        <authorList>
            <person name="Wissuwa J."/>
            <person name="Le Moine Bauer S."/>
            <person name="Stokke R."/>
            <person name="Dahle H."/>
            <person name="Steen I.H."/>
        </authorList>
    </citation>
    <scope>NUCLEOTIDE SEQUENCE [LARGE SCALE GENOMIC DNA]</scope>
    <source>
        <strain evidence="16">LP1</strain>
    </source>
</reference>
<dbReference type="InterPro" id="IPR036942">
    <property type="entry name" value="Beta-barrel_TonB_sf"/>
</dbReference>
<sequence length="934" mass="102209">MMKKLLSVIFVFLVGSVMVAQTTISGTVKEAKTEQPIPGANIKVVGKSIGTTTDFDGNFSLTVNQNPPFTIAVSLMGFSTTKVEITQNNQKVIVSLEEAATALNEVIVSASRTPERILESPVSIEHMDVRAIRNTSSPSFYDGLENLKGVDVNTNSLTFKSINTRGFATFANTRFMQLVDGMDNSSPALNFNLGNLLGMSELDINSIELLPGASSALYGANAFNGILFMTSKNPFDSEGISTYIKTGLTSQKAAGDNNFTDVGIRMAHKFSDKFAAKASFSFLRGTDWYATDYKDYANPGATRDDPNYDGLNIYGDEVSTSLNFEEIALANGVPAFIASTMGATTVSRTGYKEVDLMDYVAQSAKVDVSLNYRPFDNNVEISYNAKFGQGSTIYQGANRYSIKNFFMQQHKLEVKGDNFFVRGYITDEDAGDSYDSRFAAINLNRKWKSDRQWFTEYAGAYVQTYVGTILAGGTPDPNAIHQQARAFAQTGALVPGTPAFSNALDQVTSDPNLATGAKFQDRTKIYHGDANYNFRDIIDFADVQVGGSWRQYSLNSSGTIFTDYDGPINYNEYGAYMQVQKKFVDDRLKFTGSIRYDKAKNFDGNYSPRLSVSYSLGEGKTRNLRASIQTGFRNPTTQDQYIGLDAGRAILIGSAPDNLDRYTSAPQAVSGTGQFLGFPASVQLSGRAAYENAFSLSSVLAGAPEKANFDFVQPERVTAFEVGYRAGFGKLALDMSAYYNQYQDFIGNKTVLVPYYGQADFSDIHPVVQLPNALIALGNGDYKPFQIYTNSAADIASYGATFGLTTKVFGNYSFGINYTYAKLDFDQTTDPDYEAGFNTPENKVKVSFGSSNVTENLGFMVNLRWSDEYLWQSSFVDTMVDARTVVDAQVSYSVPSFKSTFKIGGANIGGKEYISAPGVGSIGSQYYLSWTINP</sequence>
<proteinExistence type="inferred from homology"/>
<gene>
    <name evidence="15" type="ORF">Lupro_07635</name>
</gene>
<dbReference type="OrthoDB" id="1109208at2"/>
<dbReference type="Pfam" id="PF13715">
    <property type="entry name" value="CarbopepD_reg_2"/>
    <property type="match status" value="1"/>
</dbReference>
<dbReference type="GO" id="GO:0015344">
    <property type="term" value="F:siderophore uptake transmembrane transporter activity"/>
    <property type="evidence" value="ECO:0007669"/>
    <property type="project" value="TreeGrafter"/>
</dbReference>
<dbReference type="InterPro" id="IPR037066">
    <property type="entry name" value="Plug_dom_sf"/>
</dbReference>
<dbReference type="InterPro" id="IPR008969">
    <property type="entry name" value="CarboxyPept-like_regulatory"/>
</dbReference>
<dbReference type="Gene3D" id="2.170.130.10">
    <property type="entry name" value="TonB-dependent receptor, plug domain"/>
    <property type="match status" value="1"/>
</dbReference>
<evidence type="ECO:0000256" key="2">
    <source>
        <dbReference type="ARBA" id="ARBA00022448"/>
    </source>
</evidence>
<dbReference type="PATRIC" id="fig|1622118.3.peg.1579"/>
<keyword evidence="7 10" id="KW-0472">Membrane</keyword>
<dbReference type="InterPro" id="IPR000531">
    <property type="entry name" value="Beta-barrel_TonB"/>
</dbReference>
<dbReference type="Gene3D" id="2.60.40.1120">
    <property type="entry name" value="Carboxypeptidase-like, regulatory domain"/>
    <property type="match status" value="1"/>
</dbReference>
<dbReference type="Gene3D" id="2.40.170.20">
    <property type="entry name" value="TonB-dependent receptor, beta-barrel domain"/>
    <property type="match status" value="1"/>
</dbReference>
<accession>A0A0X8G6S0</accession>